<dbReference type="InterPro" id="IPR003618">
    <property type="entry name" value="TFIIS_cen_dom"/>
</dbReference>
<protein>
    <submittedName>
        <fullName evidence="7">AcrR family transcriptional regulator</fullName>
    </submittedName>
</protein>
<evidence type="ECO:0000313" key="8">
    <source>
        <dbReference type="Proteomes" id="UP000581769"/>
    </source>
</evidence>
<dbReference type="PROSITE" id="PS51321">
    <property type="entry name" value="TFIIS_CENTRAL"/>
    <property type="match status" value="1"/>
</dbReference>
<dbReference type="InterPro" id="IPR009057">
    <property type="entry name" value="Homeodomain-like_sf"/>
</dbReference>
<dbReference type="InterPro" id="IPR036271">
    <property type="entry name" value="Tet_transcr_reg_TetR-rel_C_sf"/>
</dbReference>
<dbReference type="AlphaFoldDB" id="A0A840IS35"/>
<dbReference type="GO" id="GO:0000976">
    <property type="term" value="F:transcription cis-regulatory region binding"/>
    <property type="evidence" value="ECO:0007669"/>
    <property type="project" value="TreeGrafter"/>
</dbReference>
<keyword evidence="1" id="KW-0805">Transcription regulation</keyword>
<dbReference type="GO" id="GO:0006351">
    <property type="term" value="P:DNA-templated transcription"/>
    <property type="evidence" value="ECO:0007669"/>
    <property type="project" value="InterPro"/>
</dbReference>
<sequence length="204" mass="22069">MTAEEMASPAPRRRMRADAQRSIEQIVAAAERLIERVGPGVALEEVAKEAGVGPATLYRHFPSRMHLFERIYGDRTARIAERAHALAGTGEPWETLTQWLGSFVALGLESQGVLIQLMSQGLQQSDAAGNAERGHKLVSEALNGLLNRAKEAAAVREDVDAEDVLSLVSGVVVTVGSRADTTPDERRGQADRALRIVLRGISRP</sequence>
<dbReference type="PANTHER" id="PTHR30055">
    <property type="entry name" value="HTH-TYPE TRANSCRIPTIONAL REGULATOR RUTR"/>
    <property type="match status" value="1"/>
</dbReference>
<reference evidence="7 8" key="1">
    <citation type="submission" date="2020-08" db="EMBL/GenBank/DDBJ databases">
        <title>Sequencing the genomes of 1000 actinobacteria strains.</title>
        <authorList>
            <person name="Klenk H.-P."/>
        </authorList>
    </citation>
    <scope>NUCLEOTIDE SEQUENCE [LARGE SCALE GENOMIC DNA]</scope>
    <source>
        <strain evidence="7 8">DSM 45859</strain>
    </source>
</reference>
<dbReference type="Gene3D" id="1.10.357.10">
    <property type="entry name" value="Tetracycline Repressor, domain 2"/>
    <property type="match status" value="1"/>
</dbReference>
<feature type="DNA-binding region" description="H-T-H motif" evidence="4">
    <location>
        <begin position="42"/>
        <end position="61"/>
    </location>
</feature>
<accession>A0A840IS35</accession>
<dbReference type="PRINTS" id="PR00455">
    <property type="entry name" value="HTHTETR"/>
</dbReference>
<feature type="domain" description="HTH tetR-type" evidence="5">
    <location>
        <begin position="20"/>
        <end position="79"/>
    </location>
</feature>
<evidence type="ECO:0000256" key="1">
    <source>
        <dbReference type="ARBA" id="ARBA00023015"/>
    </source>
</evidence>
<evidence type="ECO:0000256" key="2">
    <source>
        <dbReference type="ARBA" id="ARBA00023125"/>
    </source>
</evidence>
<dbReference type="SUPFAM" id="SSF46689">
    <property type="entry name" value="Homeodomain-like"/>
    <property type="match status" value="1"/>
</dbReference>
<evidence type="ECO:0000256" key="3">
    <source>
        <dbReference type="ARBA" id="ARBA00023163"/>
    </source>
</evidence>
<name>A0A840IS35_9PSEU</name>
<comment type="caution">
    <text evidence="7">The sequence shown here is derived from an EMBL/GenBank/DDBJ whole genome shotgun (WGS) entry which is preliminary data.</text>
</comment>
<dbReference type="GO" id="GO:0003700">
    <property type="term" value="F:DNA-binding transcription factor activity"/>
    <property type="evidence" value="ECO:0007669"/>
    <property type="project" value="TreeGrafter"/>
</dbReference>
<evidence type="ECO:0000259" key="6">
    <source>
        <dbReference type="PROSITE" id="PS51321"/>
    </source>
</evidence>
<feature type="domain" description="TFIIS central" evidence="6">
    <location>
        <begin position="1"/>
        <end position="34"/>
    </location>
</feature>
<dbReference type="PROSITE" id="PS50977">
    <property type="entry name" value="HTH_TETR_2"/>
    <property type="match status" value="1"/>
</dbReference>
<keyword evidence="8" id="KW-1185">Reference proteome</keyword>
<dbReference type="Proteomes" id="UP000581769">
    <property type="component" value="Unassembled WGS sequence"/>
</dbReference>
<evidence type="ECO:0000259" key="5">
    <source>
        <dbReference type="PROSITE" id="PS50977"/>
    </source>
</evidence>
<dbReference type="InterPro" id="IPR050109">
    <property type="entry name" value="HTH-type_TetR-like_transc_reg"/>
</dbReference>
<gene>
    <name evidence="7" type="ORF">BJY18_001844</name>
</gene>
<dbReference type="InterPro" id="IPR001647">
    <property type="entry name" value="HTH_TetR"/>
</dbReference>
<dbReference type="RefSeq" id="WP_184779381.1">
    <property type="nucleotide sequence ID" value="NZ_JACHMG010000001.1"/>
</dbReference>
<proteinExistence type="predicted"/>
<dbReference type="Pfam" id="PF21597">
    <property type="entry name" value="TetR_C_43"/>
    <property type="match status" value="1"/>
</dbReference>
<keyword evidence="3" id="KW-0804">Transcription</keyword>
<dbReference type="SUPFAM" id="SSF48498">
    <property type="entry name" value="Tetracyclin repressor-like, C-terminal domain"/>
    <property type="match status" value="1"/>
</dbReference>
<organism evidence="7 8">
    <name type="scientific">Amycolatopsis jiangsuensis</name>
    <dbReference type="NCBI Taxonomy" id="1181879"/>
    <lineage>
        <taxon>Bacteria</taxon>
        <taxon>Bacillati</taxon>
        <taxon>Actinomycetota</taxon>
        <taxon>Actinomycetes</taxon>
        <taxon>Pseudonocardiales</taxon>
        <taxon>Pseudonocardiaceae</taxon>
        <taxon>Amycolatopsis</taxon>
    </lineage>
</organism>
<dbReference type="InterPro" id="IPR049445">
    <property type="entry name" value="TetR_SbtR-like_C"/>
</dbReference>
<dbReference type="Pfam" id="PF00440">
    <property type="entry name" value="TetR_N"/>
    <property type="match status" value="1"/>
</dbReference>
<dbReference type="PANTHER" id="PTHR30055:SF234">
    <property type="entry name" value="HTH-TYPE TRANSCRIPTIONAL REGULATOR BETI"/>
    <property type="match status" value="1"/>
</dbReference>
<evidence type="ECO:0000313" key="7">
    <source>
        <dbReference type="EMBL" id="MBB4684359.1"/>
    </source>
</evidence>
<dbReference type="EMBL" id="JACHMG010000001">
    <property type="protein sequence ID" value="MBB4684359.1"/>
    <property type="molecule type" value="Genomic_DNA"/>
</dbReference>
<keyword evidence="2 4" id="KW-0238">DNA-binding</keyword>
<evidence type="ECO:0000256" key="4">
    <source>
        <dbReference type="PROSITE-ProRule" id="PRU00335"/>
    </source>
</evidence>